<evidence type="ECO:0000256" key="3">
    <source>
        <dbReference type="ARBA" id="ARBA00007460"/>
    </source>
</evidence>
<dbReference type="KEGG" id="cbr:CBG_06436"/>
<feature type="domain" description="BART" evidence="12">
    <location>
        <begin position="28"/>
        <end position="141"/>
    </location>
</feature>
<dbReference type="OMA" id="HEPRAKT"/>
<dbReference type="GO" id="GO:0005930">
    <property type="term" value="C:axoneme"/>
    <property type="evidence" value="ECO:0000318"/>
    <property type="project" value="GO_Central"/>
</dbReference>
<keyword evidence="5" id="KW-0963">Cytoplasm</keyword>
<dbReference type="RefSeq" id="XP_002647376.1">
    <property type="nucleotide sequence ID" value="XM_002647330.1"/>
</dbReference>
<evidence type="ECO:0000256" key="4">
    <source>
        <dbReference type="ARBA" id="ARBA00021815"/>
    </source>
</evidence>
<organism evidence="13 14">
    <name type="scientific">Caenorhabditis briggsae</name>
    <dbReference type="NCBI Taxonomy" id="6238"/>
    <lineage>
        <taxon>Eukaryota</taxon>
        <taxon>Metazoa</taxon>
        <taxon>Ecdysozoa</taxon>
        <taxon>Nematoda</taxon>
        <taxon>Chromadorea</taxon>
        <taxon>Rhabditida</taxon>
        <taxon>Rhabditina</taxon>
        <taxon>Rhabditomorpha</taxon>
        <taxon>Rhabditoidea</taxon>
        <taxon>Rhabditidae</taxon>
        <taxon>Peloderinae</taxon>
        <taxon>Caenorhabditis</taxon>
    </lineage>
</organism>
<evidence type="ECO:0000259" key="12">
    <source>
        <dbReference type="Pfam" id="PF11527"/>
    </source>
</evidence>
<dbReference type="Proteomes" id="UP000008549">
    <property type="component" value="Unassembled WGS sequence"/>
</dbReference>
<evidence type="ECO:0000256" key="5">
    <source>
        <dbReference type="ARBA" id="ARBA00022490"/>
    </source>
</evidence>
<dbReference type="FunCoup" id="A8X280">
    <property type="interactions" value="237"/>
</dbReference>
<dbReference type="PANTHER" id="PTHR21532">
    <property type="entry name" value="PHOSPHODIESTERASE HL"/>
    <property type="match status" value="1"/>
</dbReference>
<feature type="compositionally biased region" description="Basic and acidic residues" evidence="11">
    <location>
        <begin position="339"/>
        <end position="348"/>
    </location>
</feature>
<dbReference type="InterPro" id="IPR038888">
    <property type="entry name" value="CFAP36"/>
</dbReference>
<evidence type="ECO:0000256" key="10">
    <source>
        <dbReference type="SAM" id="Coils"/>
    </source>
</evidence>
<dbReference type="Gene3D" id="1.20.1520.10">
    <property type="entry name" value="ADP-ribosylation factor-like 2-binding protein, domain"/>
    <property type="match status" value="1"/>
</dbReference>
<feature type="compositionally biased region" description="Basic and acidic residues" evidence="11">
    <location>
        <begin position="545"/>
        <end position="583"/>
    </location>
</feature>
<sequence>MLRRFSKKNRNPPDGAASSTNDNERKYKKLVKKFLEFITSPVWSIPIASFIEGQSVVFDRAQMETEVYMEIHKEYSQLIDTLIECFCEDVGTTPAELIDAIKTINQQDISHHYKVALEPLLAAQNFNVFVPMMMRKNIELQLQALQMIEFMCGLIPSVLQLEDGESLKNKKMTPEQTERYVLISVLRHSKDEYEATQKGTEELEQVAQNSRIQREALERDIEREEALLQRALEMERMENQRNRSAQTDVPGTSSLRSVAAIMAATFSIDTATNTDDIKVQLLDEEAKKTTSSGTMTSSGVSSGTMASSSSGTMTTPSGVFSGDAGFDAAYEAAFGATNGKEKGKESRPKSAKRVGSAVGKRSGSAVKANQDSGFKSDPDNGEARPRTGSKVNAESNTEERRPRTASKKTTSTTVDSSEVQIDVIQETPIGTSPENTEKKRPTTGAKKSSTSEAQTDAIKKTSTGTSPENMEKEKKRPGTAKNERKYSTAGLEDLEGLKTGASDEKSEPRSRPSTRKSSRADERPPSRKAADGSHEPRAKTPLQKGFDERPVTRRSSVDKNAPKRNDSVPRERKHAIPQDDRKPPKPIGPLKSNKYDGEVVMGRPGSPGRDHGPRRKNLNDVNSHLVDINRLNSSDVRTRAQYLKEQRDKLLQMKNEERIKQMNDIQNSGLERPKTAARAREILDKDKRAAGEIRKEISKKLKTQILTLN</sequence>
<dbReference type="eggNOG" id="KOG4511">
    <property type="taxonomic scope" value="Eukaryota"/>
</dbReference>
<keyword evidence="8" id="KW-0966">Cell projection</keyword>
<feature type="compositionally biased region" description="Low complexity" evidence="11">
    <location>
        <begin position="289"/>
        <end position="313"/>
    </location>
</feature>
<feature type="compositionally biased region" description="Basic and acidic residues" evidence="11">
    <location>
        <begin position="518"/>
        <end position="538"/>
    </location>
</feature>
<dbReference type="CTD" id="8589375"/>
<dbReference type="InterPro" id="IPR023379">
    <property type="entry name" value="BART_dom"/>
</dbReference>
<evidence type="ECO:0000256" key="9">
    <source>
        <dbReference type="ARBA" id="ARBA00031593"/>
    </source>
</evidence>
<comment type="similarity">
    <text evidence="3">Belongs to the CFAP36 family.</text>
</comment>
<reference evidence="13 14" key="2">
    <citation type="journal article" date="2011" name="PLoS Genet.">
        <title>Caenorhabditis briggsae recombinant inbred line genotypes reveal inter-strain incompatibility and the evolution of recombination.</title>
        <authorList>
            <person name="Ross J.A."/>
            <person name="Koboldt D.C."/>
            <person name="Staisch J.E."/>
            <person name="Chamberlin H.M."/>
            <person name="Gupta B.P."/>
            <person name="Miller R.D."/>
            <person name="Baird S.E."/>
            <person name="Haag E.S."/>
        </authorList>
    </citation>
    <scope>NUCLEOTIDE SEQUENCE [LARGE SCALE GENOMIC DNA]</scope>
    <source>
        <strain evidence="13 14">AF16</strain>
    </source>
</reference>
<dbReference type="HOGENOM" id="CLU_401829_0_0_1"/>
<evidence type="ECO:0000256" key="6">
    <source>
        <dbReference type="ARBA" id="ARBA00023054"/>
    </source>
</evidence>
<evidence type="ECO:0000313" key="14">
    <source>
        <dbReference type="Proteomes" id="UP000008549"/>
    </source>
</evidence>
<comment type="subcellular location">
    <subcellularLocation>
        <location evidence="1">Cell projection</location>
        <location evidence="1">Cilium</location>
    </subcellularLocation>
    <subcellularLocation>
        <location evidence="2">Cytoplasm</location>
    </subcellularLocation>
</comment>
<evidence type="ECO:0000256" key="8">
    <source>
        <dbReference type="ARBA" id="ARBA00023273"/>
    </source>
</evidence>
<evidence type="ECO:0000256" key="2">
    <source>
        <dbReference type="ARBA" id="ARBA00004496"/>
    </source>
</evidence>
<feature type="compositionally biased region" description="Basic and acidic residues" evidence="11">
    <location>
        <begin position="501"/>
        <end position="510"/>
    </location>
</feature>
<dbReference type="PANTHER" id="PTHR21532:SF0">
    <property type="entry name" value="CILIA- AND FLAGELLA-ASSOCIATED PROTEIN 36"/>
    <property type="match status" value="1"/>
</dbReference>
<evidence type="ECO:0000256" key="11">
    <source>
        <dbReference type="SAM" id="MobiDB-lite"/>
    </source>
</evidence>
<reference evidence="13 14" key="1">
    <citation type="journal article" date="2003" name="PLoS Biol.">
        <title>The genome sequence of Caenorhabditis briggsae: a platform for comparative genomics.</title>
        <authorList>
            <person name="Stein L.D."/>
            <person name="Bao Z."/>
            <person name="Blasiar D."/>
            <person name="Blumenthal T."/>
            <person name="Brent M.R."/>
            <person name="Chen N."/>
            <person name="Chinwalla A."/>
            <person name="Clarke L."/>
            <person name="Clee C."/>
            <person name="Coghlan A."/>
            <person name="Coulson A."/>
            <person name="D'Eustachio P."/>
            <person name="Fitch D.H."/>
            <person name="Fulton L.A."/>
            <person name="Fulton R.E."/>
            <person name="Griffiths-Jones S."/>
            <person name="Harris T.W."/>
            <person name="Hillier L.W."/>
            <person name="Kamath R."/>
            <person name="Kuwabara P.E."/>
            <person name="Mardis E.R."/>
            <person name="Marra M.A."/>
            <person name="Miner T.L."/>
            <person name="Minx P."/>
            <person name="Mullikin J.C."/>
            <person name="Plumb R.W."/>
            <person name="Rogers J."/>
            <person name="Schein J.E."/>
            <person name="Sohrmann M."/>
            <person name="Spieth J."/>
            <person name="Stajich J.E."/>
            <person name="Wei C."/>
            <person name="Willey D."/>
            <person name="Wilson R.K."/>
            <person name="Durbin R."/>
            <person name="Waterston R.H."/>
        </authorList>
    </citation>
    <scope>NUCLEOTIDE SEQUENCE [LARGE SCALE GENOMIC DNA]</scope>
    <source>
        <strain evidence="13 14">AF16</strain>
    </source>
</reference>
<keyword evidence="6 10" id="KW-0175">Coiled coil</keyword>
<feature type="region of interest" description="Disordered" evidence="11">
    <location>
        <begin position="1"/>
        <end position="22"/>
    </location>
</feature>
<gene>
    <name evidence="15" type="primary">cfap-36</name>
    <name evidence="13 15" type="ORF">CBG06436</name>
    <name evidence="13" type="ORF">CBG_06436</name>
</gene>
<feature type="region of interest" description="Disordered" evidence="11">
    <location>
        <begin position="338"/>
        <end position="619"/>
    </location>
</feature>
<protein>
    <recommendedName>
        <fullName evidence="4">Cilia- and flagella-associated protein 36</fullName>
    </recommendedName>
    <alternativeName>
        <fullName evidence="9">Coiled-coil domain-containing protein 104</fullName>
    </alternativeName>
</protein>
<evidence type="ECO:0000313" key="15">
    <source>
        <dbReference type="WormBase" id="CBG06436"/>
    </source>
</evidence>
<feature type="compositionally biased region" description="Basic and acidic residues" evidence="11">
    <location>
        <begin position="469"/>
        <end position="486"/>
    </location>
</feature>
<evidence type="ECO:0000313" key="13">
    <source>
        <dbReference type="EMBL" id="CAP26740.1"/>
    </source>
</evidence>
<dbReference type="EMBL" id="HE601320">
    <property type="protein sequence ID" value="CAP26740.1"/>
    <property type="molecule type" value="Genomic_DNA"/>
</dbReference>
<dbReference type="InParanoid" id="A8X280"/>
<accession>A8X280</accession>
<keyword evidence="14" id="KW-1185">Reference proteome</keyword>
<dbReference type="STRING" id="6238.A8X280"/>
<proteinExistence type="inferred from homology"/>
<evidence type="ECO:0000256" key="1">
    <source>
        <dbReference type="ARBA" id="ARBA00004138"/>
    </source>
</evidence>
<dbReference type="WormBase" id="CBG06436">
    <property type="protein sequence ID" value="CBP24928"/>
    <property type="gene ID" value="WBGene00028710"/>
    <property type="gene designation" value="Cbr-cfap-36"/>
</dbReference>
<keyword evidence="7" id="KW-0969">Cilium</keyword>
<name>A8X280_CAEBR</name>
<feature type="region of interest" description="Disordered" evidence="11">
    <location>
        <begin position="287"/>
        <end position="313"/>
    </location>
</feature>
<dbReference type="Pfam" id="PF11527">
    <property type="entry name" value="ARL2_Bind_BART"/>
    <property type="match status" value="1"/>
</dbReference>
<feature type="compositionally biased region" description="Basic residues" evidence="11">
    <location>
        <begin position="1"/>
        <end position="10"/>
    </location>
</feature>
<feature type="compositionally biased region" description="Polar residues" evidence="11">
    <location>
        <begin position="445"/>
        <end position="468"/>
    </location>
</feature>
<dbReference type="InterPro" id="IPR042541">
    <property type="entry name" value="BART_sf"/>
</dbReference>
<dbReference type="GeneID" id="8589375"/>
<dbReference type="GO" id="GO:0097546">
    <property type="term" value="C:ciliary base"/>
    <property type="evidence" value="ECO:0000318"/>
    <property type="project" value="GO_Central"/>
</dbReference>
<feature type="compositionally biased region" description="Basic and acidic residues" evidence="11">
    <location>
        <begin position="374"/>
        <end position="385"/>
    </location>
</feature>
<dbReference type="AlphaFoldDB" id="A8X280"/>
<feature type="coiled-coil region" evidence="10">
    <location>
        <begin position="200"/>
        <end position="234"/>
    </location>
</feature>
<evidence type="ECO:0000256" key="7">
    <source>
        <dbReference type="ARBA" id="ARBA00023069"/>
    </source>
</evidence>